<reference evidence="1" key="1">
    <citation type="submission" date="2020-08" db="EMBL/GenBank/DDBJ databases">
        <title>Multicomponent nature underlies the extraordinary mechanical properties of spider dragline silk.</title>
        <authorList>
            <person name="Kono N."/>
            <person name="Nakamura H."/>
            <person name="Mori M."/>
            <person name="Yoshida Y."/>
            <person name="Ohtoshi R."/>
            <person name="Malay A.D."/>
            <person name="Moran D.A.P."/>
            <person name="Tomita M."/>
            <person name="Numata K."/>
            <person name="Arakawa K."/>
        </authorList>
    </citation>
    <scope>NUCLEOTIDE SEQUENCE</scope>
</reference>
<evidence type="ECO:0000313" key="1">
    <source>
        <dbReference type="EMBL" id="GFY34453.1"/>
    </source>
</evidence>
<name>A0A8X6WGC3_TRICX</name>
<dbReference type="Proteomes" id="UP000887159">
    <property type="component" value="Unassembled WGS sequence"/>
</dbReference>
<accession>A0A8X6WGC3</accession>
<protein>
    <submittedName>
        <fullName evidence="1">Uncharacterized protein</fullName>
    </submittedName>
</protein>
<sequence>MQNCLSVTLVPNTYGQLDLKDINLEDSCSENPLESSVLHDFNITLSEKDFRDARPYLPVLIYLAGVCARAALKKLKCDFCSKSLVLNTSFELNSNYDLISNLDRESLLCPSSDVITAVLYN</sequence>
<dbReference type="EMBL" id="BMAU01021424">
    <property type="protein sequence ID" value="GFY34453.1"/>
    <property type="molecule type" value="Genomic_DNA"/>
</dbReference>
<proteinExistence type="predicted"/>
<comment type="caution">
    <text evidence="1">The sequence shown here is derived from an EMBL/GenBank/DDBJ whole genome shotgun (WGS) entry which is preliminary data.</text>
</comment>
<keyword evidence="2" id="KW-1185">Reference proteome</keyword>
<dbReference type="AlphaFoldDB" id="A0A8X6WGC3"/>
<evidence type="ECO:0000313" key="2">
    <source>
        <dbReference type="Proteomes" id="UP000887159"/>
    </source>
</evidence>
<gene>
    <name evidence="1" type="ORF">TNCV_2821391</name>
</gene>
<organism evidence="1 2">
    <name type="scientific">Trichonephila clavipes</name>
    <name type="common">Golden silk orbweaver</name>
    <name type="synonym">Nephila clavipes</name>
    <dbReference type="NCBI Taxonomy" id="2585209"/>
    <lineage>
        <taxon>Eukaryota</taxon>
        <taxon>Metazoa</taxon>
        <taxon>Ecdysozoa</taxon>
        <taxon>Arthropoda</taxon>
        <taxon>Chelicerata</taxon>
        <taxon>Arachnida</taxon>
        <taxon>Araneae</taxon>
        <taxon>Araneomorphae</taxon>
        <taxon>Entelegynae</taxon>
        <taxon>Araneoidea</taxon>
        <taxon>Nephilidae</taxon>
        <taxon>Trichonephila</taxon>
    </lineage>
</organism>